<dbReference type="Pfam" id="PF13087">
    <property type="entry name" value="AAA_12"/>
    <property type="match status" value="1"/>
</dbReference>
<comment type="caution">
    <text evidence="9">The sequence shown here is derived from an EMBL/GenBank/DDBJ whole genome shotgun (WGS) entry which is preliminary data.</text>
</comment>
<protein>
    <recommendedName>
        <fullName evidence="8">RING-type domain-containing protein</fullName>
    </recommendedName>
</protein>
<dbReference type="GO" id="GO:0005694">
    <property type="term" value="C:chromosome"/>
    <property type="evidence" value="ECO:0007669"/>
    <property type="project" value="UniProtKB-ARBA"/>
</dbReference>
<keyword evidence="6" id="KW-0479">Metal-binding</keyword>
<dbReference type="GO" id="GO:0031048">
    <property type="term" value="P:regulatory ncRNA-mediated heterochromatin formation"/>
    <property type="evidence" value="ECO:0007669"/>
    <property type="project" value="TreeGrafter"/>
</dbReference>
<feature type="compositionally biased region" description="Acidic residues" evidence="7">
    <location>
        <begin position="586"/>
        <end position="595"/>
    </location>
</feature>
<comment type="similarity">
    <text evidence="1">Belongs to the DNA2/NAM7 helicase family.</text>
</comment>
<evidence type="ECO:0000256" key="6">
    <source>
        <dbReference type="PROSITE-ProRule" id="PRU00175"/>
    </source>
</evidence>
<dbReference type="CDD" id="cd18808">
    <property type="entry name" value="SF1_C_Upf1"/>
    <property type="match status" value="1"/>
</dbReference>
<dbReference type="InterPro" id="IPR041677">
    <property type="entry name" value="DNA2/NAM7_AAA_11"/>
</dbReference>
<evidence type="ECO:0000259" key="8">
    <source>
        <dbReference type="PROSITE" id="PS50089"/>
    </source>
</evidence>
<evidence type="ECO:0000313" key="10">
    <source>
        <dbReference type="Proteomes" id="UP000603453"/>
    </source>
</evidence>
<feature type="compositionally biased region" description="Polar residues" evidence="7">
    <location>
        <begin position="1"/>
        <end position="11"/>
    </location>
</feature>
<dbReference type="OrthoDB" id="409395at2759"/>
<dbReference type="SUPFAM" id="SSF52540">
    <property type="entry name" value="P-loop containing nucleoside triphosphate hydrolases"/>
    <property type="match status" value="1"/>
</dbReference>
<proteinExistence type="inferred from homology"/>
<sequence length="1256" mass="144813">MTSRGQSSRPRWNNVDWDLPNLSSTPTVNATLNSLTNEFEVYEKKPSRSKFDFGSNSNSTPSWVFDAERGWDSKPGIEEKSWESLTNHQDQDIQPDKFSSRETATFRLNLEIDDTPIFSKVTDYTSFRKQEIIPDFDDIITSEELKDPEEWQDRDYRLPLPDIPINRVKTPYDSADQYLYTHFELMRQDFLIPLQKAVKAYKEVYAYTKTKDDQGLAMETASNQQPYRLYEHVHLNAIVFASRQPLYRISFRLPYYCRVNWPQSKRLMPGTLVLLSKDHFQRDLKVATIVERGDEPMRGANRFEYLLDLYLERDNENQPLGFGDPSMSDEDIYVMIEATDGYFEAYRHVLSVFQRIKPTELPFKPYLVDLSNEVMVPHYAARKRTYDINVQKYFKGRERWPVDINGEWPQYRTGMDKTQLDALKTILSHNLSIVQGPPGTGKTYVGTYAMQVLLNNFDVSLGPIVCICQTNHALDQFLEHIYPFNDNIVRVGGRSKSELLKERTLYELKKTHERPRGVSRLYRTRDEIGKEIRNTIIEMYEEPCVSIEFITSIKGLSPRQIESLKRITEREKNRAPQSAANSFVSDDVDSDDDWEISSIEPPTPKAPQTNNNKKGGPSPRKNPISNNWAGGNPNRVETVKEKPPNPVEVWLKEAIEYVDDAGVMSTLAEEMKQSLLEQEKGLIFDEDPDERELIEEEELKEVTQEFRGDDNVRTNPYIQIGKSYQKQSETGPGERPERKIINYQKIRAAASFDPQKFNFFNDNNEDGLFDTDNNKYSLERWMKESDVSMWPLPVRLKAHKNWADERKRTLEARTNMLMKRYYDLSNEIRKVMAGFEAKICRENRVVGMTSTAAAKYHDLLEEMRPRVMVVEEAAEMLESHIISALTRSLEHLILIGDHQQLRPSTAVHALAENHALGVSLFERLVKNNFPFTRLSHQRRMRPEIRSLINPIYIDPPLNDHPDVFNYPPIKGMAQSLFFLSHIEDETHLSESASKVNEHEAKMAAKLSVYLLLQGYRTEDITIITMYAGQKSLIKKSLREERRPHTDPEPIQVSSVDGFQGEENKIIILSLVRSNTTGQIGFLKVVNRVCVSLSRAKHGFYILGNAGLLCERSDLWNEIIGNLENQPVKMIGCKLPLKCKKHNAITEVQWPVDFTEVEEGGCTRPCGEELPCGHKCSFKCHPFDHMDIRCNLQCEKVLSCKHPCLRRCCEPCGSCIYRISVRLPCGHTMENECGVIRKLAASKNKERCPVCKAPLTA</sequence>
<evidence type="ECO:0000256" key="1">
    <source>
        <dbReference type="ARBA" id="ARBA00007913"/>
    </source>
</evidence>
<feature type="region of interest" description="Disordered" evidence="7">
    <location>
        <begin position="1"/>
        <end position="20"/>
    </location>
</feature>
<dbReference type="PANTHER" id="PTHR10887">
    <property type="entry name" value="DNA2/NAM7 HELICASE FAMILY"/>
    <property type="match status" value="1"/>
</dbReference>
<dbReference type="AlphaFoldDB" id="A0A8H7V8U9"/>
<keyword evidence="4" id="KW-0347">Helicase</keyword>
<dbReference type="CDD" id="cd17936">
    <property type="entry name" value="EEXXEc_NFX1"/>
    <property type="match status" value="1"/>
</dbReference>
<dbReference type="Proteomes" id="UP000603453">
    <property type="component" value="Unassembled WGS sequence"/>
</dbReference>
<dbReference type="GO" id="GO:0031380">
    <property type="term" value="C:nuclear RNA-directed RNA polymerase complex"/>
    <property type="evidence" value="ECO:0007669"/>
    <property type="project" value="TreeGrafter"/>
</dbReference>
<dbReference type="FunFam" id="3.40.50.300:FF:000326">
    <property type="entry name" value="P-loop containing nucleoside triphosphate hydrolase"/>
    <property type="match status" value="1"/>
</dbReference>
<reference evidence="9" key="1">
    <citation type="submission" date="2020-12" db="EMBL/GenBank/DDBJ databases">
        <title>Metabolic potential, ecology and presence of endohyphal bacteria is reflected in genomic diversity of Mucoromycotina.</title>
        <authorList>
            <person name="Muszewska A."/>
            <person name="Okrasinska A."/>
            <person name="Steczkiewicz K."/>
            <person name="Drgas O."/>
            <person name="Orlowska M."/>
            <person name="Perlinska-Lenart U."/>
            <person name="Aleksandrzak-Piekarczyk T."/>
            <person name="Szatraj K."/>
            <person name="Zielenkiewicz U."/>
            <person name="Pilsyk S."/>
            <person name="Malc E."/>
            <person name="Mieczkowski P."/>
            <person name="Kruszewska J.S."/>
            <person name="Biernat P."/>
            <person name="Pawlowska J."/>
        </authorList>
    </citation>
    <scope>NUCLEOTIDE SEQUENCE</scope>
    <source>
        <strain evidence="9">WA0000017839</strain>
    </source>
</reference>
<keyword evidence="3" id="KW-0378">Hydrolase</keyword>
<dbReference type="InterPro" id="IPR057373">
    <property type="entry name" value="ZNFX1"/>
</dbReference>
<evidence type="ECO:0000256" key="5">
    <source>
        <dbReference type="ARBA" id="ARBA00022840"/>
    </source>
</evidence>
<dbReference type="InterPro" id="IPR041679">
    <property type="entry name" value="DNA2/NAM7-like_C"/>
</dbReference>
<dbReference type="InterPro" id="IPR001841">
    <property type="entry name" value="Znf_RING"/>
</dbReference>
<keyword evidence="2" id="KW-0547">Nucleotide-binding</keyword>
<name>A0A8H7V8U9_9FUNG</name>
<keyword evidence="6" id="KW-0862">Zinc</keyword>
<dbReference type="PANTHER" id="PTHR10887:SF341">
    <property type="entry name" value="NFX1-TYPE ZINC FINGER-CONTAINING PROTEIN 1"/>
    <property type="match status" value="1"/>
</dbReference>
<accession>A0A8H7V8U9</accession>
<evidence type="ECO:0000256" key="2">
    <source>
        <dbReference type="ARBA" id="ARBA00022741"/>
    </source>
</evidence>
<dbReference type="GO" id="GO:0008270">
    <property type="term" value="F:zinc ion binding"/>
    <property type="evidence" value="ECO:0007669"/>
    <property type="project" value="UniProtKB-KW"/>
</dbReference>
<dbReference type="InterPro" id="IPR045055">
    <property type="entry name" value="DNA2/NAM7-like"/>
</dbReference>
<keyword evidence="5" id="KW-0067">ATP-binding</keyword>
<dbReference type="Gene3D" id="3.40.50.300">
    <property type="entry name" value="P-loop containing nucleotide triphosphate hydrolases"/>
    <property type="match status" value="3"/>
</dbReference>
<evidence type="ECO:0000256" key="4">
    <source>
        <dbReference type="ARBA" id="ARBA00022806"/>
    </source>
</evidence>
<organism evidence="9 10">
    <name type="scientific">Mucor saturninus</name>
    <dbReference type="NCBI Taxonomy" id="64648"/>
    <lineage>
        <taxon>Eukaryota</taxon>
        <taxon>Fungi</taxon>
        <taxon>Fungi incertae sedis</taxon>
        <taxon>Mucoromycota</taxon>
        <taxon>Mucoromycotina</taxon>
        <taxon>Mucoromycetes</taxon>
        <taxon>Mucorales</taxon>
        <taxon>Mucorineae</taxon>
        <taxon>Mucoraceae</taxon>
        <taxon>Mucor</taxon>
    </lineage>
</organism>
<dbReference type="CDD" id="cd06008">
    <property type="entry name" value="NF-X1-zinc-finger"/>
    <property type="match status" value="1"/>
</dbReference>
<dbReference type="GO" id="GO:0004386">
    <property type="term" value="F:helicase activity"/>
    <property type="evidence" value="ECO:0007669"/>
    <property type="project" value="UniProtKB-KW"/>
</dbReference>
<keyword evidence="10" id="KW-1185">Reference proteome</keyword>
<dbReference type="PROSITE" id="PS50089">
    <property type="entry name" value="ZF_RING_2"/>
    <property type="match status" value="1"/>
</dbReference>
<dbReference type="GO" id="GO:0005524">
    <property type="term" value="F:ATP binding"/>
    <property type="evidence" value="ECO:0007669"/>
    <property type="project" value="UniProtKB-KW"/>
</dbReference>
<dbReference type="InterPro" id="IPR027417">
    <property type="entry name" value="P-loop_NTPase"/>
</dbReference>
<evidence type="ECO:0000256" key="7">
    <source>
        <dbReference type="SAM" id="MobiDB-lite"/>
    </source>
</evidence>
<dbReference type="Pfam" id="PF25396">
    <property type="entry name" value="ZNFX1"/>
    <property type="match status" value="1"/>
</dbReference>
<dbReference type="InterPro" id="IPR047187">
    <property type="entry name" value="SF1_C_Upf1"/>
</dbReference>
<dbReference type="Pfam" id="PF13086">
    <property type="entry name" value="AAA_11"/>
    <property type="match status" value="2"/>
</dbReference>
<evidence type="ECO:0000313" key="9">
    <source>
        <dbReference type="EMBL" id="KAG2209797.1"/>
    </source>
</evidence>
<dbReference type="EMBL" id="JAEPRD010000014">
    <property type="protein sequence ID" value="KAG2209797.1"/>
    <property type="molecule type" value="Genomic_DNA"/>
</dbReference>
<gene>
    <name evidence="9" type="ORF">INT47_001945</name>
</gene>
<dbReference type="GO" id="GO:0016787">
    <property type="term" value="F:hydrolase activity"/>
    <property type="evidence" value="ECO:0007669"/>
    <property type="project" value="UniProtKB-KW"/>
</dbReference>
<keyword evidence="6" id="KW-0863">Zinc-finger</keyword>
<evidence type="ECO:0000256" key="3">
    <source>
        <dbReference type="ARBA" id="ARBA00022801"/>
    </source>
</evidence>
<feature type="domain" description="RING-type" evidence="8">
    <location>
        <begin position="1208"/>
        <end position="1251"/>
    </location>
</feature>
<feature type="region of interest" description="Disordered" evidence="7">
    <location>
        <begin position="569"/>
        <end position="642"/>
    </location>
</feature>